<keyword evidence="6 7" id="KW-0560">Oxidoreductase</keyword>
<dbReference type="RefSeq" id="WP_248601397.1">
    <property type="nucleotide sequence ID" value="NZ_CAXMLZ010000001.1"/>
</dbReference>
<evidence type="ECO:0000256" key="2">
    <source>
        <dbReference type="ARBA" id="ARBA00009539"/>
    </source>
</evidence>
<dbReference type="Proteomes" id="UP001522905">
    <property type="component" value="Unassembled WGS sequence"/>
</dbReference>
<protein>
    <recommendedName>
        <fullName evidence="3 7">Dihydrofolate reductase</fullName>
        <ecNumber evidence="3 7">1.5.1.3</ecNumber>
    </recommendedName>
</protein>
<evidence type="ECO:0000313" key="11">
    <source>
        <dbReference type="Proteomes" id="UP001522905"/>
    </source>
</evidence>
<keyword evidence="4 7" id="KW-0554">One-carbon metabolism</keyword>
<evidence type="ECO:0000256" key="3">
    <source>
        <dbReference type="ARBA" id="ARBA00012856"/>
    </source>
</evidence>
<organism evidence="10 11">
    <name type="scientific">Apilactobacillus xinyiensis</name>
    <dbReference type="NCBI Taxonomy" id="2841032"/>
    <lineage>
        <taxon>Bacteria</taxon>
        <taxon>Bacillati</taxon>
        <taxon>Bacillota</taxon>
        <taxon>Bacilli</taxon>
        <taxon>Lactobacillales</taxon>
        <taxon>Lactobacillaceae</taxon>
        <taxon>Apilactobacillus</taxon>
    </lineage>
</organism>
<evidence type="ECO:0000256" key="8">
    <source>
        <dbReference type="RuleBase" id="RU004474"/>
    </source>
</evidence>
<dbReference type="Pfam" id="PF00186">
    <property type="entry name" value="DHFR_1"/>
    <property type="match status" value="1"/>
</dbReference>
<comment type="pathway">
    <text evidence="1 7">Cofactor biosynthesis; tetrahydrofolate biosynthesis; 5,6,7,8-tetrahydrofolate from 7,8-dihydrofolate: step 1/1.</text>
</comment>
<comment type="similarity">
    <text evidence="2 7 8">Belongs to the dihydrofolate reductase family.</text>
</comment>
<reference evidence="10 11" key="1">
    <citation type="submission" date="2021-11" db="EMBL/GenBank/DDBJ databases">
        <title>Comparative genomics of bee honey and flower isolates.</title>
        <authorList>
            <person name="Bechtner J.D."/>
            <person name="Gallus M.K."/>
            <person name="Ehrmann M."/>
        </authorList>
    </citation>
    <scope>NUCLEOTIDE SEQUENCE [LARGE SCALE GENOMIC DNA]</scope>
    <source>
        <strain evidence="10 11">M161</strain>
    </source>
</reference>
<sequence length="163" mass="18708">MISCLWAEDMNHVIGKDGHLPWHLPADMKYFKNTTTGKTILAGRKTYLSFGRPLPNRKNIVLTSSKNINDGDVLVLHNINEFLEYAKNHTTEEIFVVGGANIFQQLLPYADRLYKTVIEHAFIGDVKMPEINYDNFELIKSTPGKTDEKNPYPFTFEVFTKIK</sequence>
<evidence type="ECO:0000313" key="10">
    <source>
        <dbReference type="EMBL" id="MCK8624094.1"/>
    </source>
</evidence>
<gene>
    <name evidence="10" type="ORF">LNP07_00960</name>
</gene>
<dbReference type="PROSITE" id="PS51330">
    <property type="entry name" value="DHFR_2"/>
    <property type="match status" value="1"/>
</dbReference>
<evidence type="ECO:0000256" key="4">
    <source>
        <dbReference type="ARBA" id="ARBA00022563"/>
    </source>
</evidence>
<dbReference type="PANTHER" id="PTHR48069:SF3">
    <property type="entry name" value="DIHYDROFOLATE REDUCTASE"/>
    <property type="match status" value="1"/>
</dbReference>
<dbReference type="EMBL" id="JAJIAO010000001">
    <property type="protein sequence ID" value="MCK8624094.1"/>
    <property type="molecule type" value="Genomic_DNA"/>
</dbReference>
<dbReference type="PRINTS" id="PR00070">
    <property type="entry name" value="DHFR"/>
</dbReference>
<evidence type="ECO:0000259" key="9">
    <source>
        <dbReference type="PROSITE" id="PS51330"/>
    </source>
</evidence>
<evidence type="ECO:0000256" key="1">
    <source>
        <dbReference type="ARBA" id="ARBA00004903"/>
    </source>
</evidence>
<feature type="domain" description="DHFR" evidence="9">
    <location>
        <begin position="1"/>
        <end position="161"/>
    </location>
</feature>
<dbReference type="SUPFAM" id="SSF53597">
    <property type="entry name" value="Dihydrofolate reductase-like"/>
    <property type="match status" value="1"/>
</dbReference>
<dbReference type="PROSITE" id="PS00075">
    <property type="entry name" value="DHFR_1"/>
    <property type="match status" value="1"/>
</dbReference>
<keyword evidence="5 7" id="KW-0521">NADP</keyword>
<dbReference type="InterPro" id="IPR024072">
    <property type="entry name" value="DHFR-like_dom_sf"/>
</dbReference>
<proteinExistence type="inferred from homology"/>
<dbReference type="EC" id="1.5.1.3" evidence="3 7"/>
<evidence type="ECO:0000256" key="6">
    <source>
        <dbReference type="ARBA" id="ARBA00023002"/>
    </source>
</evidence>
<comment type="catalytic activity">
    <reaction evidence="7">
        <text>(6S)-5,6,7,8-tetrahydrofolate + NADP(+) = 7,8-dihydrofolate + NADPH + H(+)</text>
        <dbReference type="Rhea" id="RHEA:15009"/>
        <dbReference type="ChEBI" id="CHEBI:15378"/>
        <dbReference type="ChEBI" id="CHEBI:57451"/>
        <dbReference type="ChEBI" id="CHEBI:57453"/>
        <dbReference type="ChEBI" id="CHEBI:57783"/>
        <dbReference type="ChEBI" id="CHEBI:58349"/>
        <dbReference type="EC" id="1.5.1.3"/>
    </reaction>
</comment>
<dbReference type="InterPro" id="IPR017925">
    <property type="entry name" value="DHFR_CS"/>
</dbReference>
<dbReference type="InterPro" id="IPR001796">
    <property type="entry name" value="DHFR_dom"/>
</dbReference>
<keyword evidence="11" id="KW-1185">Reference proteome</keyword>
<dbReference type="Gene3D" id="3.40.430.10">
    <property type="entry name" value="Dihydrofolate Reductase, subunit A"/>
    <property type="match status" value="1"/>
</dbReference>
<evidence type="ECO:0000256" key="5">
    <source>
        <dbReference type="ARBA" id="ARBA00022857"/>
    </source>
</evidence>
<comment type="function">
    <text evidence="7">Key enzyme in folate metabolism. Catalyzes an essential reaction for de novo glycine and purine synthesis, and for DNA precursor synthesis.</text>
</comment>
<dbReference type="CDD" id="cd00209">
    <property type="entry name" value="DHFR"/>
    <property type="match status" value="1"/>
</dbReference>
<evidence type="ECO:0000256" key="7">
    <source>
        <dbReference type="PIRNR" id="PIRNR000194"/>
    </source>
</evidence>
<dbReference type="InterPro" id="IPR012259">
    <property type="entry name" value="DHFR"/>
</dbReference>
<name>A0ABT0HZT8_9LACO</name>
<comment type="caution">
    <text evidence="10">The sequence shown here is derived from an EMBL/GenBank/DDBJ whole genome shotgun (WGS) entry which is preliminary data.</text>
</comment>
<dbReference type="PIRSF" id="PIRSF000194">
    <property type="entry name" value="DHFR"/>
    <property type="match status" value="1"/>
</dbReference>
<accession>A0ABT0HZT8</accession>
<dbReference type="PANTHER" id="PTHR48069">
    <property type="entry name" value="DIHYDROFOLATE REDUCTASE"/>
    <property type="match status" value="1"/>
</dbReference>